<dbReference type="GO" id="GO:0071949">
    <property type="term" value="F:FAD binding"/>
    <property type="evidence" value="ECO:0007669"/>
    <property type="project" value="InterPro"/>
</dbReference>
<dbReference type="PROSITE" id="PS51387">
    <property type="entry name" value="FAD_PCMH"/>
    <property type="match status" value="1"/>
</dbReference>
<evidence type="ECO:0000256" key="5">
    <source>
        <dbReference type="SAM" id="SignalP"/>
    </source>
</evidence>
<proteinExistence type="inferred from homology"/>
<feature type="domain" description="FAD-binding PCMH-type" evidence="6">
    <location>
        <begin position="44"/>
        <end position="239"/>
    </location>
</feature>
<dbReference type="InterPro" id="IPR006094">
    <property type="entry name" value="Oxid_FAD_bind_N"/>
</dbReference>
<keyword evidence="4" id="KW-0560">Oxidoreductase</keyword>
<dbReference type="InterPro" id="IPR036318">
    <property type="entry name" value="FAD-bd_PCMH-like_sf"/>
</dbReference>
<dbReference type="InterPro" id="IPR016167">
    <property type="entry name" value="FAD-bd_PCMH_sub1"/>
</dbReference>
<evidence type="ECO:0000256" key="2">
    <source>
        <dbReference type="ARBA" id="ARBA00022630"/>
    </source>
</evidence>
<protein>
    <recommendedName>
        <fullName evidence="6">FAD-binding PCMH-type domain-containing protein</fullName>
    </recommendedName>
</protein>
<dbReference type="Pfam" id="PF08031">
    <property type="entry name" value="BBE"/>
    <property type="match status" value="1"/>
</dbReference>
<dbReference type="InterPro" id="IPR016166">
    <property type="entry name" value="FAD-bd_PCMH"/>
</dbReference>
<feature type="chain" id="PRO_5019366563" description="FAD-binding PCMH-type domain-containing protein" evidence="5">
    <location>
        <begin position="21"/>
        <end position="508"/>
    </location>
</feature>
<dbReference type="PANTHER" id="PTHR42973:SF22">
    <property type="entry name" value="FAD-BINDING PCMH-TYPE DOMAIN-CONTAINING PROTEIN-RELATED"/>
    <property type="match status" value="1"/>
</dbReference>
<dbReference type="PANTHER" id="PTHR42973">
    <property type="entry name" value="BINDING OXIDOREDUCTASE, PUTATIVE (AFU_ORTHOLOGUE AFUA_1G17690)-RELATED"/>
    <property type="match status" value="1"/>
</dbReference>
<sequence>MANVTEAFGICCLALSLGLGSKVSFPKDAIYTESLGSYYSLQETAVQPACIVSPQTARDVSTAVRILTKTNVSAQPGPIRSPSGCQFAVRSGGHASFAGAANIAEGVTIDLSGLSSLHLTTPSVDTKTADQVAQPKLSVGVGATGGDVYSYLDALHLGVGGGRAAGVGVGGLTLGGGISYFGPRVGWTCDGVLNFEVVLADGRLVNANENENPDLLWALRGGKNNLGIVTRIDLQTFPQGDLWGGQVVRPYETADKQMAALAAFNDPERYDTSASLITTFAYSGAQDLQVVVNNMEYTKPVANPPVFNELDSMPALSSTQRVTNMSDLAAETEGNDASGFSNSRVAGNRQASATLTIVSSVEAINATVSAWNASIGSIRAIPGIVWGLGMDPLPPQMYARRAQSNALGLVNRKGKALIVVNLTVTWSNAADDEAVDKAARALVAAIRRDVGGLDALDPFVYSNYAAPWQRPIESYGAASLERLRRVKRVYDPRQVFTTLVPGGFKIPE</sequence>
<organism evidence="7 8">
    <name type="scientific">Xylaria grammica</name>
    <dbReference type="NCBI Taxonomy" id="363999"/>
    <lineage>
        <taxon>Eukaryota</taxon>
        <taxon>Fungi</taxon>
        <taxon>Dikarya</taxon>
        <taxon>Ascomycota</taxon>
        <taxon>Pezizomycotina</taxon>
        <taxon>Sordariomycetes</taxon>
        <taxon>Xylariomycetidae</taxon>
        <taxon>Xylariales</taxon>
        <taxon>Xylariaceae</taxon>
        <taxon>Xylaria</taxon>
    </lineage>
</organism>
<dbReference type="InterPro" id="IPR016169">
    <property type="entry name" value="FAD-bd_PCMH_sub2"/>
</dbReference>
<comment type="similarity">
    <text evidence="1">Belongs to the oxygen-dependent FAD-linked oxidoreductase family.</text>
</comment>
<evidence type="ECO:0000313" key="7">
    <source>
        <dbReference type="EMBL" id="RWA06507.1"/>
    </source>
</evidence>
<keyword evidence="2" id="KW-0285">Flavoprotein</keyword>
<keyword evidence="3" id="KW-0274">FAD</keyword>
<dbReference type="AlphaFoldDB" id="A0A439CWT6"/>
<dbReference type="Proteomes" id="UP000286045">
    <property type="component" value="Unassembled WGS sequence"/>
</dbReference>
<reference evidence="7 8" key="1">
    <citation type="submission" date="2018-12" db="EMBL/GenBank/DDBJ databases">
        <title>Draft genome sequence of Xylaria grammica IHI A82.</title>
        <authorList>
            <person name="Buettner E."/>
            <person name="Kellner H."/>
        </authorList>
    </citation>
    <scope>NUCLEOTIDE SEQUENCE [LARGE SCALE GENOMIC DNA]</scope>
    <source>
        <strain evidence="7 8">IHI A82</strain>
    </source>
</reference>
<dbReference type="Gene3D" id="3.30.465.10">
    <property type="match status" value="1"/>
</dbReference>
<dbReference type="STRING" id="363999.A0A439CWT6"/>
<evidence type="ECO:0000256" key="4">
    <source>
        <dbReference type="ARBA" id="ARBA00023002"/>
    </source>
</evidence>
<gene>
    <name evidence="7" type="ORF">EKO27_g8602</name>
</gene>
<dbReference type="Pfam" id="PF01565">
    <property type="entry name" value="FAD_binding_4"/>
    <property type="match status" value="1"/>
</dbReference>
<keyword evidence="8" id="KW-1185">Reference proteome</keyword>
<dbReference type="Gene3D" id="3.40.462.20">
    <property type="match status" value="1"/>
</dbReference>
<feature type="signal peptide" evidence="5">
    <location>
        <begin position="1"/>
        <end position="20"/>
    </location>
</feature>
<dbReference type="InterPro" id="IPR012951">
    <property type="entry name" value="BBE"/>
</dbReference>
<evidence type="ECO:0000259" key="6">
    <source>
        <dbReference type="PROSITE" id="PS51387"/>
    </source>
</evidence>
<keyword evidence="5" id="KW-0732">Signal</keyword>
<evidence type="ECO:0000313" key="8">
    <source>
        <dbReference type="Proteomes" id="UP000286045"/>
    </source>
</evidence>
<dbReference type="EMBL" id="RYZI01000331">
    <property type="protein sequence ID" value="RWA06507.1"/>
    <property type="molecule type" value="Genomic_DNA"/>
</dbReference>
<comment type="caution">
    <text evidence="7">The sequence shown here is derived from an EMBL/GenBank/DDBJ whole genome shotgun (WGS) entry which is preliminary data.</text>
</comment>
<dbReference type="InterPro" id="IPR050416">
    <property type="entry name" value="FAD-linked_Oxidoreductase"/>
</dbReference>
<evidence type="ECO:0000256" key="1">
    <source>
        <dbReference type="ARBA" id="ARBA00005466"/>
    </source>
</evidence>
<name>A0A439CWT6_9PEZI</name>
<dbReference type="GO" id="GO:0016491">
    <property type="term" value="F:oxidoreductase activity"/>
    <property type="evidence" value="ECO:0007669"/>
    <property type="project" value="UniProtKB-KW"/>
</dbReference>
<dbReference type="SUPFAM" id="SSF56176">
    <property type="entry name" value="FAD-binding/transporter-associated domain-like"/>
    <property type="match status" value="1"/>
</dbReference>
<dbReference type="Gene3D" id="3.30.43.10">
    <property type="entry name" value="Uridine Diphospho-n-acetylenolpyruvylglucosamine Reductase, domain 2"/>
    <property type="match status" value="1"/>
</dbReference>
<accession>A0A439CWT6</accession>
<evidence type="ECO:0000256" key="3">
    <source>
        <dbReference type="ARBA" id="ARBA00022827"/>
    </source>
</evidence>